<comment type="caution">
    <text evidence="3">The sequence shown here is derived from an EMBL/GenBank/DDBJ whole genome shotgun (WGS) entry which is preliminary data.</text>
</comment>
<dbReference type="InterPro" id="IPR001310">
    <property type="entry name" value="Histidine_triad_HIT"/>
</dbReference>
<evidence type="ECO:0000259" key="2">
    <source>
        <dbReference type="PROSITE" id="PS51084"/>
    </source>
</evidence>
<dbReference type="PROSITE" id="PS51084">
    <property type="entry name" value="HIT_2"/>
    <property type="match status" value="1"/>
</dbReference>
<dbReference type="SUPFAM" id="SSF54197">
    <property type="entry name" value="HIT-like"/>
    <property type="match status" value="1"/>
</dbReference>
<dbReference type="EMBL" id="JAZHBO010000002">
    <property type="protein sequence ID" value="MEF2155837.1"/>
    <property type="molecule type" value="Genomic_DNA"/>
</dbReference>
<gene>
    <name evidence="3" type="ORF">V3390_06265</name>
</gene>
<reference evidence="3 4" key="1">
    <citation type="submission" date="2024-01" db="EMBL/GenBank/DDBJ databases">
        <title>Novel species of the genus Luteimonas isolated from rivers.</title>
        <authorList>
            <person name="Lu H."/>
        </authorList>
    </citation>
    <scope>NUCLEOTIDE SEQUENCE [LARGE SCALE GENOMIC DNA]</scope>
    <source>
        <strain evidence="3 4">FXH3W</strain>
    </source>
</reference>
<name>A0ABU7UZC9_9GAMM</name>
<organism evidence="3 4">
    <name type="scientific">Aquilutibacter rugosus</name>
    <dbReference type="NCBI Taxonomy" id="3115820"/>
    <lineage>
        <taxon>Bacteria</taxon>
        <taxon>Pseudomonadati</taxon>
        <taxon>Pseudomonadota</taxon>
        <taxon>Gammaproteobacteria</taxon>
        <taxon>Lysobacterales</taxon>
        <taxon>Lysobacteraceae</taxon>
        <taxon>Aquilutibacter</taxon>
    </lineage>
</organism>
<evidence type="ECO:0000313" key="4">
    <source>
        <dbReference type="Proteomes" id="UP001356170"/>
    </source>
</evidence>
<dbReference type="InterPro" id="IPR019808">
    <property type="entry name" value="Histidine_triad_CS"/>
</dbReference>
<sequence length="120" mass="12950">MSDDTIFHKIINREIPADIVYESDSVIAFKDIAPMAPVHVLFVPKKSIATLNDAKAEDAALLGELMLAAVEYARREGMADNGYRVVMNCNADGGQTVYQLHLHLLGGTRLAGFGAAGSHH</sequence>
<dbReference type="CDD" id="cd01276">
    <property type="entry name" value="PKCI_related"/>
    <property type="match status" value="1"/>
</dbReference>
<evidence type="ECO:0000256" key="1">
    <source>
        <dbReference type="PROSITE-ProRule" id="PRU00464"/>
    </source>
</evidence>
<dbReference type="InterPro" id="IPR036265">
    <property type="entry name" value="HIT-like_sf"/>
</dbReference>
<dbReference type="PRINTS" id="PR00332">
    <property type="entry name" value="HISTRIAD"/>
</dbReference>
<evidence type="ECO:0000313" key="3">
    <source>
        <dbReference type="EMBL" id="MEF2155837.1"/>
    </source>
</evidence>
<feature type="domain" description="HIT" evidence="2">
    <location>
        <begin position="6"/>
        <end position="115"/>
    </location>
</feature>
<dbReference type="Gene3D" id="3.30.428.10">
    <property type="entry name" value="HIT-like"/>
    <property type="match status" value="1"/>
</dbReference>
<dbReference type="PANTHER" id="PTHR23089">
    <property type="entry name" value="HISTIDINE TRIAD HIT PROTEIN"/>
    <property type="match status" value="1"/>
</dbReference>
<protein>
    <submittedName>
        <fullName evidence="3">Histidine triad nucleotide-binding protein</fullName>
    </submittedName>
</protein>
<dbReference type="Pfam" id="PF01230">
    <property type="entry name" value="HIT"/>
    <property type="match status" value="1"/>
</dbReference>
<dbReference type="InterPro" id="IPR011146">
    <property type="entry name" value="HIT-like"/>
</dbReference>
<keyword evidence="4" id="KW-1185">Reference proteome</keyword>
<comment type="caution">
    <text evidence="1">Lacks conserved residue(s) required for the propagation of feature annotation.</text>
</comment>
<dbReference type="Proteomes" id="UP001356170">
    <property type="component" value="Unassembled WGS sequence"/>
</dbReference>
<accession>A0ABU7UZC9</accession>
<dbReference type="RefSeq" id="WP_331690002.1">
    <property type="nucleotide sequence ID" value="NZ_JAZHBN010000007.1"/>
</dbReference>
<proteinExistence type="predicted"/>
<dbReference type="PROSITE" id="PS00892">
    <property type="entry name" value="HIT_1"/>
    <property type="match status" value="1"/>
</dbReference>